<dbReference type="SMART" id="SM00267">
    <property type="entry name" value="GGDEF"/>
    <property type="match status" value="1"/>
</dbReference>
<organism evidence="5 6">
    <name type="scientific">Allohahella marinimesophila</name>
    <dbReference type="NCBI Taxonomy" id="1054972"/>
    <lineage>
        <taxon>Bacteria</taxon>
        <taxon>Pseudomonadati</taxon>
        <taxon>Pseudomonadota</taxon>
        <taxon>Gammaproteobacteria</taxon>
        <taxon>Oceanospirillales</taxon>
        <taxon>Hahellaceae</taxon>
        <taxon>Allohahella</taxon>
    </lineage>
</organism>
<keyword evidence="3" id="KW-1133">Transmembrane helix</keyword>
<dbReference type="InterPro" id="IPR050469">
    <property type="entry name" value="Diguanylate_Cyclase"/>
</dbReference>
<keyword evidence="3" id="KW-0812">Transmembrane</keyword>
<feature type="transmembrane region" description="Helical" evidence="3">
    <location>
        <begin position="115"/>
        <end position="134"/>
    </location>
</feature>
<evidence type="ECO:0000256" key="2">
    <source>
        <dbReference type="ARBA" id="ARBA00034247"/>
    </source>
</evidence>
<dbReference type="Proteomes" id="UP001501337">
    <property type="component" value="Unassembled WGS sequence"/>
</dbReference>
<comment type="catalytic activity">
    <reaction evidence="2">
        <text>2 GTP = 3',3'-c-di-GMP + 2 diphosphate</text>
        <dbReference type="Rhea" id="RHEA:24898"/>
        <dbReference type="ChEBI" id="CHEBI:33019"/>
        <dbReference type="ChEBI" id="CHEBI:37565"/>
        <dbReference type="ChEBI" id="CHEBI:58805"/>
        <dbReference type="EC" id="2.7.7.65"/>
    </reaction>
</comment>
<dbReference type="EC" id="2.7.7.65" evidence="1"/>
<dbReference type="EMBL" id="BAABBO010000007">
    <property type="protein sequence ID" value="GAA3956055.1"/>
    <property type="molecule type" value="Genomic_DNA"/>
</dbReference>
<gene>
    <name evidence="5" type="ORF">GCM10022278_13250</name>
</gene>
<dbReference type="PROSITE" id="PS50887">
    <property type="entry name" value="GGDEF"/>
    <property type="match status" value="1"/>
</dbReference>
<evidence type="ECO:0000259" key="4">
    <source>
        <dbReference type="PROSITE" id="PS50887"/>
    </source>
</evidence>
<accession>A0ABP7NXB4</accession>
<keyword evidence="3" id="KW-0472">Membrane</keyword>
<feature type="transmembrane region" description="Helical" evidence="3">
    <location>
        <begin position="26"/>
        <end position="45"/>
    </location>
</feature>
<protein>
    <recommendedName>
        <fullName evidence="1">diguanylate cyclase</fullName>
        <ecNumber evidence="1">2.7.7.65</ecNumber>
    </recommendedName>
</protein>
<name>A0ABP7NXB4_9GAMM</name>
<dbReference type="InterPro" id="IPR029787">
    <property type="entry name" value="Nucleotide_cyclase"/>
</dbReference>
<dbReference type="CDD" id="cd01949">
    <property type="entry name" value="GGDEF"/>
    <property type="match status" value="1"/>
</dbReference>
<dbReference type="NCBIfam" id="TIGR00254">
    <property type="entry name" value="GGDEF"/>
    <property type="match status" value="1"/>
</dbReference>
<keyword evidence="6" id="KW-1185">Reference proteome</keyword>
<dbReference type="PANTHER" id="PTHR45138">
    <property type="entry name" value="REGULATORY COMPONENTS OF SENSORY TRANSDUCTION SYSTEM"/>
    <property type="match status" value="1"/>
</dbReference>
<dbReference type="RefSeq" id="WP_344804551.1">
    <property type="nucleotide sequence ID" value="NZ_BAABBO010000007.1"/>
</dbReference>
<dbReference type="SUPFAM" id="SSF55073">
    <property type="entry name" value="Nucleotide cyclase"/>
    <property type="match status" value="1"/>
</dbReference>
<dbReference type="PANTHER" id="PTHR45138:SF9">
    <property type="entry name" value="DIGUANYLATE CYCLASE DGCM-RELATED"/>
    <property type="match status" value="1"/>
</dbReference>
<evidence type="ECO:0000256" key="1">
    <source>
        <dbReference type="ARBA" id="ARBA00012528"/>
    </source>
</evidence>
<feature type="transmembrane region" description="Helical" evidence="3">
    <location>
        <begin position="89"/>
        <end position="109"/>
    </location>
</feature>
<proteinExistence type="predicted"/>
<dbReference type="Gene3D" id="3.30.70.270">
    <property type="match status" value="1"/>
</dbReference>
<evidence type="ECO:0000313" key="5">
    <source>
        <dbReference type="EMBL" id="GAA3956055.1"/>
    </source>
</evidence>
<feature type="transmembrane region" description="Helical" evidence="3">
    <location>
        <begin position="167"/>
        <end position="185"/>
    </location>
</feature>
<evidence type="ECO:0000313" key="6">
    <source>
        <dbReference type="Proteomes" id="UP001501337"/>
    </source>
</evidence>
<feature type="domain" description="GGDEF" evidence="4">
    <location>
        <begin position="250"/>
        <end position="386"/>
    </location>
</feature>
<reference evidence="6" key="1">
    <citation type="journal article" date="2019" name="Int. J. Syst. Evol. Microbiol.">
        <title>The Global Catalogue of Microorganisms (GCM) 10K type strain sequencing project: providing services to taxonomists for standard genome sequencing and annotation.</title>
        <authorList>
            <consortium name="The Broad Institute Genomics Platform"/>
            <consortium name="The Broad Institute Genome Sequencing Center for Infectious Disease"/>
            <person name="Wu L."/>
            <person name="Ma J."/>
        </authorList>
    </citation>
    <scope>NUCLEOTIDE SEQUENCE [LARGE SCALE GENOMIC DNA]</scope>
    <source>
        <strain evidence="6">JCM 17555</strain>
    </source>
</reference>
<dbReference type="Pfam" id="PF00990">
    <property type="entry name" value="GGDEF"/>
    <property type="match status" value="1"/>
</dbReference>
<sequence>MPLTSTDASFQEKLDRQLLASFVKQTPTVITGHLLVASINIGLFWQQISHAFITAWMMFLLAIGLVRWLMTRQYQQQQQSLAPARWRSIFATSSLSLGLAWCVWCIYVSTTIQYAGTGLSIVVVTSAGLVAGAVASTSSSLLSYICFSAPILLPFSGLLLLNDQSETWGIGLLMVLFFIITWNQVRRINGVLKESIINSLNLEASQKQAEKLANELHQLSTQDALTGVTNRRGFDETLSREWLRARRAGTPLTLLMIDADFFKPYNDTLGHLAGDDCLRRIAASLTGYARREGEVVACYGGEEFAVLLPGTTGPEGVTIAEAIAKDIADLDIPHPASGVAKRITVSIGVHSVVPGELEDSQTLVSHADRALYQAKADGRNCIRLAA</sequence>
<evidence type="ECO:0000256" key="3">
    <source>
        <dbReference type="SAM" id="Phobius"/>
    </source>
</evidence>
<feature type="transmembrane region" description="Helical" evidence="3">
    <location>
        <begin position="141"/>
        <end position="161"/>
    </location>
</feature>
<comment type="caution">
    <text evidence="5">The sequence shown here is derived from an EMBL/GenBank/DDBJ whole genome shotgun (WGS) entry which is preliminary data.</text>
</comment>
<dbReference type="InterPro" id="IPR000160">
    <property type="entry name" value="GGDEF_dom"/>
</dbReference>
<feature type="transmembrane region" description="Helical" evidence="3">
    <location>
        <begin position="51"/>
        <end position="69"/>
    </location>
</feature>
<dbReference type="InterPro" id="IPR043128">
    <property type="entry name" value="Rev_trsase/Diguanyl_cyclase"/>
</dbReference>